<dbReference type="EMBL" id="JANGCN010000023">
    <property type="protein sequence ID" value="MCQ5153654.1"/>
    <property type="molecule type" value="Genomic_DNA"/>
</dbReference>
<dbReference type="EMBL" id="HF545617">
    <property type="protein sequence ID" value="CCO06360.1"/>
    <property type="molecule type" value="Genomic_DNA"/>
</dbReference>
<accession>A0AAW5KP19</accession>
<proteinExistence type="predicted"/>
<keyword evidence="5" id="KW-1185">Reference proteome</keyword>
<reference evidence="4" key="2">
    <citation type="submission" date="2022-06" db="EMBL/GenBank/DDBJ databases">
        <title>Isolation of gut microbiota from human fecal samples.</title>
        <authorList>
            <person name="Pamer E.G."/>
            <person name="Barat B."/>
            <person name="Waligurski E."/>
            <person name="Medina S."/>
            <person name="Paddock L."/>
            <person name="Mostad J."/>
        </authorList>
    </citation>
    <scope>NUCLEOTIDE SEQUENCE</scope>
    <source>
        <strain evidence="4">DFI.5.57</strain>
    </source>
</reference>
<evidence type="ECO:0000313" key="3">
    <source>
        <dbReference type="EMBL" id="CCO06360.1"/>
    </source>
</evidence>
<dbReference type="AlphaFoldDB" id="A0AAW5KP19"/>
<dbReference type="Pfam" id="PF19854">
    <property type="entry name" value="DUF6329"/>
    <property type="match status" value="1"/>
</dbReference>
<feature type="domain" description="DUF6329" evidence="2">
    <location>
        <begin position="64"/>
        <end position="99"/>
    </location>
</feature>
<evidence type="ECO:0000313" key="4">
    <source>
        <dbReference type="EMBL" id="MCQ5153654.1"/>
    </source>
</evidence>
<gene>
    <name evidence="4" type="ORF">NE632_10105</name>
    <name evidence="3" type="ORF">RBI_II00606</name>
</gene>
<dbReference type="KEGG" id="rus:RBI_II00606"/>
<evidence type="ECO:0000259" key="2">
    <source>
        <dbReference type="Pfam" id="PF19854"/>
    </source>
</evidence>
<name>A0AAW5KP19_9FIRM</name>
<dbReference type="InterPro" id="IPR046292">
    <property type="entry name" value="DUF6329"/>
</dbReference>
<evidence type="ECO:0000313" key="5">
    <source>
        <dbReference type="Proteomes" id="UP000027600"/>
    </source>
</evidence>
<evidence type="ECO:0000256" key="1">
    <source>
        <dbReference type="SAM" id="MobiDB-lite"/>
    </source>
</evidence>
<evidence type="ECO:0000313" key="6">
    <source>
        <dbReference type="Proteomes" id="UP001206236"/>
    </source>
</evidence>
<dbReference type="Proteomes" id="UP001206236">
    <property type="component" value="Unassembled WGS sequence"/>
</dbReference>
<dbReference type="Proteomes" id="UP000027600">
    <property type="component" value="Chromosome II"/>
</dbReference>
<sequence>MNEKLVINANLLRKEPEFGTRVCVVEKAEAVTHDKFERLKRHPMQDNDLIAENTDLMFCDVNNQYHCLLIYDDDQGDGLLIESEGAPYARYAQYIPNAKLLYENHMQMHLQEMKFYCPLEISRWDDDEYNEISPNEASAYESEINYFISDFNLPEEKERGLMHWYNRGNSVDQKVFSAFMSVEENDEELVGVVTASVYGQLTKDELEDLREYFIGQLSDGAGESLEQRPIKTPDGEIYVSFWSFDDSWSLQTTEEMDRTQSKELTEEPEMTL</sequence>
<protein>
    <submittedName>
        <fullName evidence="4">DUF6329 domain-containing protein</fullName>
    </submittedName>
</protein>
<reference evidence="3 5" key="1">
    <citation type="journal article" date="2014" name="Int. J. Syst. Evol. Microbiol.">
        <title>Complete genome of a new Firmicutes species belonging to the dominant human colonic microbiota ('Ruminococcus bicirculans') reveals two chromosomes and a selective capacity to utilize plant glucans.</title>
        <authorList>
            <consortium name="NISC Comparative Sequencing Program"/>
            <person name="Wegmann U."/>
            <person name="Louis P."/>
            <person name="Goesmann A."/>
            <person name="Henrissat B."/>
            <person name="Duncan S.H."/>
            <person name="Flint H.J."/>
        </authorList>
    </citation>
    <scope>NUCLEOTIDE SEQUENCE [LARGE SCALE GENOMIC DNA]</scope>
    <source>
        <strain evidence="3 5">80/3</strain>
    </source>
</reference>
<dbReference type="RefSeq" id="WP_051706988.1">
    <property type="nucleotide sequence ID" value="NZ_DAWALU010000051.1"/>
</dbReference>
<organism evidence="4 6">
    <name type="scientific">Ruminococcus bicirculans</name>
    <name type="common">ex Wegman et al. 2014</name>
    <dbReference type="NCBI Taxonomy" id="1160721"/>
    <lineage>
        <taxon>Bacteria</taxon>
        <taxon>Bacillati</taxon>
        <taxon>Bacillota</taxon>
        <taxon>Clostridia</taxon>
        <taxon>Eubacteriales</taxon>
        <taxon>Oscillospiraceae</taxon>
        <taxon>Ruminococcus</taxon>
    </lineage>
</organism>
<feature type="region of interest" description="Disordered" evidence="1">
    <location>
        <begin position="253"/>
        <end position="272"/>
    </location>
</feature>
<feature type="compositionally biased region" description="Basic and acidic residues" evidence="1">
    <location>
        <begin position="255"/>
        <end position="265"/>
    </location>
</feature>